<gene>
    <name evidence="14" type="primary">Taok1_1</name>
    <name evidence="14" type="ORF">EYF80_068063</name>
</gene>
<dbReference type="GO" id="GO:0004674">
    <property type="term" value="F:protein serine/threonine kinase activity"/>
    <property type="evidence" value="ECO:0007669"/>
    <property type="project" value="UniProtKB-KW"/>
</dbReference>
<dbReference type="GO" id="GO:0051493">
    <property type="term" value="P:regulation of cytoskeleton organization"/>
    <property type="evidence" value="ECO:0007669"/>
    <property type="project" value="TreeGrafter"/>
</dbReference>
<evidence type="ECO:0000256" key="12">
    <source>
        <dbReference type="ARBA" id="ARBA00047899"/>
    </source>
</evidence>
<sequence length="59" mass="6739">MNAMSALYHIAQNESPTLQSSEWTDYFRNFIDSCLQKIPQDRPHSDDMLGVSARSFCNA</sequence>
<evidence type="ECO:0000256" key="5">
    <source>
        <dbReference type="ARBA" id="ARBA00022527"/>
    </source>
</evidence>
<evidence type="ECO:0000313" key="15">
    <source>
        <dbReference type="Proteomes" id="UP000314294"/>
    </source>
</evidence>
<proteinExistence type="inferred from homology"/>
<comment type="caution">
    <text evidence="14">The sequence shown here is derived from an EMBL/GenBank/DDBJ whole genome shotgun (WGS) entry which is preliminary data.</text>
</comment>
<organism evidence="14 15">
    <name type="scientific">Liparis tanakae</name>
    <name type="common">Tanaka's snailfish</name>
    <dbReference type="NCBI Taxonomy" id="230148"/>
    <lineage>
        <taxon>Eukaryota</taxon>
        <taxon>Metazoa</taxon>
        <taxon>Chordata</taxon>
        <taxon>Craniata</taxon>
        <taxon>Vertebrata</taxon>
        <taxon>Euteleostomi</taxon>
        <taxon>Actinopterygii</taxon>
        <taxon>Neopterygii</taxon>
        <taxon>Teleostei</taxon>
        <taxon>Neoteleostei</taxon>
        <taxon>Acanthomorphata</taxon>
        <taxon>Eupercaria</taxon>
        <taxon>Perciformes</taxon>
        <taxon>Cottioidei</taxon>
        <taxon>Cottales</taxon>
        <taxon>Liparidae</taxon>
        <taxon>Liparis</taxon>
    </lineage>
</organism>
<comment type="similarity">
    <text evidence="2">Belongs to the protein kinase superfamily. STE Ser/Thr protein kinase family. STE20 subfamily.</text>
</comment>
<keyword evidence="5" id="KW-0723">Serine/threonine-protein kinase</keyword>
<name>A0A4Z2DZ59_9TELE</name>
<dbReference type="Proteomes" id="UP000314294">
    <property type="component" value="Unassembled WGS sequence"/>
</dbReference>
<dbReference type="PANTHER" id="PTHR47167">
    <property type="entry name" value="SERINE/THREONINE-PROTEIN KINASE TAO1-LIKE PROTEIN"/>
    <property type="match status" value="1"/>
</dbReference>
<evidence type="ECO:0000313" key="14">
    <source>
        <dbReference type="EMBL" id="TNN21825.1"/>
    </source>
</evidence>
<dbReference type="PANTHER" id="PTHR47167:SF8">
    <property type="entry name" value="SERINE_THREONINE-PROTEIN KINASE TAO1"/>
    <property type="match status" value="1"/>
</dbReference>
<evidence type="ECO:0000256" key="2">
    <source>
        <dbReference type="ARBA" id="ARBA00008874"/>
    </source>
</evidence>
<keyword evidence="15" id="KW-1185">Reference proteome</keyword>
<dbReference type="AlphaFoldDB" id="A0A4Z2DZ59"/>
<evidence type="ECO:0000256" key="6">
    <source>
        <dbReference type="ARBA" id="ARBA00022679"/>
    </source>
</evidence>
<dbReference type="GO" id="GO:0006281">
    <property type="term" value="P:DNA repair"/>
    <property type="evidence" value="ECO:0007669"/>
    <property type="project" value="UniProtKB-KW"/>
</dbReference>
<keyword evidence="7" id="KW-0547">Nucleotide-binding</keyword>
<protein>
    <recommendedName>
        <fullName evidence="3">non-specific serine/threonine protein kinase</fullName>
        <ecNumber evidence="3">2.7.11.1</ecNumber>
    </recommendedName>
</protein>
<keyword evidence="4" id="KW-0963">Cytoplasm</keyword>
<evidence type="ECO:0000256" key="10">
    <source>
        <dbReference type="ARBA" id="ARBA00022840"/>
    </source>
</evidence>
<comment type="catalytic activity">
    <reaction evidence="12">
        <text>L-threonyl-[protein] + ATP = O-phospho-L-threonyl-[protein] + ADP + H(+)</text>
        <dbReference type="Rhea" id="RHEA:46608"/>
        <dbReference type="Rhea" id="RHEA-COMP:11060"/>
        <dbReference type="Rhea" id="RHEA-COMP:11605"/>
        <dbReference type="ChEBI" id="CHEBI:15378"/>
        <dbReference type="ChEBI" id="CHEBI:30013"/>
        <dbReference type="ChEBI" id="CHEBI:30616"/>
        <dbReference type="ChEBI" id="CHEBI:61977"/>
        <dbReference type="ChEBI" id="CHEBI:456216"/>
        <dbReference type="EC" id="2.7.11.1"/>
    </reaction>
</comment>
<evidence type="ECO:0000256" key="4">
    <source>
        <dbReference type="ARBA" id="ARBA00022490"/>
    </source>
</evidence>
<evidence type="ECO:0000256" key="9">
    <source>
        <dbReference type="ARBA" id="ARBA00022777"/>
    </source>
</evidence>
<evidence type="ECO:0000256" key="7">
    <source>
        <dbReference type="ARBA" id="ARBA00022741"/>
    </source>
</evidence>
<keyword evidence="8" id="KW-0227">DNA damage</keyword>
<dbReference type="GO" id="GO:0005524">
    <property type="term" value="F:ATP binding"/>
    <property type="evidence" value="ECO:0007669"/>
    <property type="project" value="UniProtKB-KW"/>
</dbReference>
<dbReference type="EMBL" id="SRLO01025691">
    <property type="protein sequence ID" value="TNN21825.1"/>
    <property type="molecule type" value="Genomic_DNA"/>
</dbReference>
<dbReference type="EC" id="2.7.11.1" evidence="3"/>
<evidence type="ECO:0000256" key="3">
    <source>
        <dbReference type="ARBA" id="ARBA00012513"/>
    </source>
</evidence>
<evidence type="ECO:0000256" key="1">
    <source>
        <dbReference type="ARBA" id="ARBA00004496"/>
    </source>
</evidence>
<comment type="catalytic activity">
    <reaction evidence="13">
        <text>L-seryl-[protein] + ATP = O-phospho-L-seryl-[protein] + ADP + H(+)</text>
        <dbReference type="Rhea" id="RHEA:17989"/>
        <dbReference type="Rhea" id="RHEA-COMP:9863"/>
        <dbReference type="Rhea" id="RHEA-COMP:11604"/>
        <dbReference type="ChEBI" id="CHEBI:15378"/>
        <dbReference type="ChEBI" id="CHEBI:29999"/>
        <dbReference type="ChEBI" id="CHEBI:30616"/>
        <dbReference type="ChEBI" id="CHEBI:83421"/>
        <dbReference type="ChEBI" id="CHEBI:456216"/>
        <dbReference type="EC" id="2.7.11.1"/>
    </reaction>
</comment>
<dbReference type="InterPro" id="IPR051234">
    <property type="entry name" value="TAO_STE20_kinase"/>
</dbReference>
<keyword evidence="11" id="KW-0234">DNA repair</keyword>
<reference evidence="14 15" key="1">
    <citation type="submission" date="2019-03" db="EMBL/GenBank/DDBJ databases">
        <title>First draft genome of Liparis tanakae, snailfish: a comprehensive survey of snailfish specific genes.</title>
        <authorList>
            <person name="Kim W."/>
            <person name="Song I."/>
            <person name="Jeong J.-H."/>
            <person name="Kim D."/>
            <person name="Kim S."/>
            <person name="Ryu S."/>
            <person name="Song J.Y."/>
            <person name="Lee S.K."/>
        </authorList>
    </citation>
    <scope>NUCLEOTIDE SEQUENCE [LARGE SCALE GENOMIC DNA]</scope>
    <source>
        <tissue evidence="14">Muscle</tissue>
    </source>
</reference>
<comment type="subcellular location">
    <subcellularLocation>
        <location evidence="1">Cytoplasm</location>
    </subcellularLocation>
</comment>
<keyword evidence="9 14" id="KW-0418">Kinase</keyword>
<dbReference type="Gene3D" id="1.10.510.10">
    <property type="entry name" value="Transferase(Phosphotransferase) domain 1"/>
    <property type="match status" value="1"/>
</dbReference>
<evidence type="ECO:0000256" key="8">
    <source>
        <dbReference type="ARBA" id="ARBA00022763"/>
    </source>
</evidence>
<evidence type="ECO:0000256" key="13">
    <source>
        <dbReference type="ARBA" id="ARBA00048679"/>
    </source>
</evidence>
<evidence type="ECO:0000256" key="11">
    <source>
        <dbReference type="ARBA" id="ARBA00023204"/>
    </source>
</evidence>
<dbReference type="GO" id="GO:0005737">
    <property type="term" value="C:cytoplasm"/>
    <property type="evidence" value="ECO:0007669"/>
    <property type="project" value="UniProtKB-SubCell"/>
</dbReference>
<dbReference type="OrthoDB" id="10016527at2759"/>
<keyword evidence="10" id="KW-0067">ATP-binding</keyword>
<keyword evidence="6" id="KW-0808">Transferase</keyword>
<accession>A0A4Z2DZ59</accession>